<dbReference type="AlphaFoldDB" id="A0AB74UB39"/>
<dbReference type="InterPro" id="IPR007236">
    <property type="entry name" value="SlyX"/>
</dbReference>
<dbReference type="RefSeq" id="WP_353979861.1">
    <property type="nucleotide sequence ID" value="NZ_CP159578.1"/>
</dbReference>
<evidence type="ECO:0000313" key="2">
    <source>
        <dbReference type="EMBL" id="XCJ78908.1"/>
    </source>
</evidence>
<proteinExistence type="predicted"/>
<feature type="region of interest" description="Disordered" evidence="1">
    <location>
        <begin position="70"/>
        <end position="91"/>
    </location>
</feature>
<dbReference type="EMBL" id="CP159578">
    <property type="protein sequence ID" value="XCJ78908.1"/>
    <property type="molecule type" value="Genomic_DNA"/>
</dbReference>
<feature type="region of interest" description="Disordered" evidence="1">
    <location>
        <begin position="1"/>
        <end position="21"/>
    </location>
</feature>
<reference evidence="2" key="1">
    <citation type="submission" date="2024-06" db="EMBL/GenBank/DDBJ databases">
        <title>Complete genome of Salinicola endophyticus HNIBRBA4755.</title>
        <authorList>
            <person name="Shin S.Y."/>
            <person name="Kang H."/>
            <person name="Song J."/>
        </authorList>
    </citation>
    <scope>NUCLEOTIDE SEQUENCE</scope>
    <source>
        <strain evidence="2">HNIBRBA4755</strain>
    </source>
</reference>
<protein>
    <submittedName>
        <fullName evidence="2">SlyX family protein</fullName>
    </submittedName>
</protein>
<dbReference type="Gene3D" id="1.20.5.340">
    <property type="match status" value="1"/>
</dbReference>
<dbReference type="PANTHER" id="PTHR36508:SF1">
    <property type="entry name" value="PROTEIN SLYX"/>
    <property type="match status" value="1"/>
</dbReference>
<accession>A0AB74UB39</accession>
<evidence type="ECO:0000256" key="1">
    <source>
        <dbReference type="SAM" id="MobiDB-lite"/>
    </source>
</evidence>
<feature type="compositionally biased region" description="Polar residues" evidence="1">
    <location>
        <begin position="1"/>
        <end position="15"/>
    </location>
</feature>
<gene>
    <name evidence="2" type="ORF">ABV408_15910</name>
</gene>
<organism evidence="2">
    <name type="scientific">Salinicola endophyticus</name>
    <dbReference type="NCBI Taxonomy" id="1949083"/>
    <lineage>
        <taxon>Bacteria</taxon>
        <taxon>Pseudomonadati</taxon>
        <taxon>Pseudomonadota</taxon>
        <taxon>Gammaproteobacteria</taxon>
        <taxon>Oceanospirillales</taxon>
        <taxon>Halomonadaceae</taxon>
        <taxon>Salinicola</taxon>
    </lineage>
</organism>
<sequence length="91" mass="10367">MNNETQPSKSNTANPASLSSAEARLEALESRLTYQEDWLETLDARVREQSAEIERLTRINTLMQQRLREQRSALDALDGGSESAHERPPHY</sequence>
<name>A0AB74UB39_9GAMM</name>
<dbReference type="Pfam" id="PF04102">
    <property type="entry name" value="SlyX"/>
    <property type="match status" value="1"/>
</dbReference>
<dbReference type="PANTHER" id="PTHR36508">
    <property type="entry name" value="PROTEIN SLYX"/>
    <property type="match status" value="1"/>
</dbReference>